<reference evidence="5" key="1">
    <citation type="submission" date="2015-01" db="EMBL/GenBank/DDBJ databases">
        <authorList>
            <person name="Manzoor Shahid"/>
            <person name="Zubair Saima"/>
        </authorList>
    </citation>
    <scope>NUCLEOTIDE SEQUENCE [LARGE SCALE GENOMIC DNA]</scope>
    <source>
        <strain evidence="5">Sp3</strain>
    </source>
</reference>
<dbReference type="PANTHER" id="PTHR42714:SF6">
    <property type="entry name" value="TRANSLATION INITIATION FACTOR IF-2"/>
    <property type="match status" value="1"/>
</dbReference>
<dbReference type="SMART" id="SM00382">
    <property type="entry name" value="AAA"/>
    <property type="match status" value="1"/>
</dbReference>
<dbReference type="NCBIfam" id="TIGR00231">
    <property type="entry name" value="small_GTP"/>
    <property type="match status" value="1"/>
</dbReference>
<dbReference type="GO" id="GO:0005525">
    <property type="term" value="F:GTP binding"/>
    <property type="evidence" value="ECO:0007669"/>
    <property type="project" value="UniProtKB-KW"/>
</dbReference>
<evidence type="ECO:0000256" key="2">
    <source>
        <dbReference type="ARBA" id="ARBA00023134"/>
    </source>
</evidence>
<dbReference type="GO" id="GO:0005737">
    <property type="term" value="C:cytoplasm"/>
    <property type="evidence" value="ECO:0007669"/>
    <property type="project" value="TreeGrafter"/>
</dbReference>
<dbReference type="GO" id="GO:0030488">
    <property type="term" value="P:tRNA methylation"/>
    <property type="evidence" value="ECO:0007669"/>
    <property type="project" value="TreeGrafter"/>
</dbReference>
<dbReference type="CDD" id="cd00880">
    <property type="entry name" value="Era_like"/>
    <property type="match status" value="1"/>
</dbReference>
<evidence type="ECO:0000313" key="5">
    <source>
        <dbReference type="Proteomes" id="UP000046155"/>
    </source>
</evidence>
<dbReference type="InterPro" id="IPR027417">
    <property type="entry name" value="P-loop_NTPase"/>
</dbReference>
<dbReference type="InterPro" id="IPR005225">
    <property type="entry name" value="Small_GTP-bd"/>
</dbReference>
<dbReference type="GO" id="GO:0002098">
    <property type="term" value="P:tRNA wobble uridine modification"/>
    <property type="evidence" value="ECO:0007669"/>
    <property type="project" value="TreeGrafter"/>
</dbReference>
<dbReference type="PRINTS" id="PR00326">
    <property type="entry name" value="GTP1OBG"/>
</dbReference>
<sequence length="399" mass="43633">MQTTPRGNRLHIAIFGRRNSGKSSLINALTGQEIALVSSVPGTTADPVYKAMEILPVGPCMLIDTAGIDDTGDLGELRARKARRVLEETDLAIMVIDPVADINDFETHLKEEIEKHGIPLITVVNKIDTGLADLDSLQKSLDIPLLGISALTGEGIPQLKERIIQLAPAGFEDHPIAGDLINPGDVILLVVPIDKAAPKGRLILPQVQTIRDILDHGGTAFVTRDSELPQALTQLKQPPHLVITDSQVFPYVDAIVPPSVPLTSFSILFAHSKGDLQELARGAEAVNQLRSGDMVLIAEACTHHRQDDDIGRVKIPRLLQQRVGGLDFHWYSGFTYPENLGDYKLIIHCGGCMINRRQMLYRINKAREKGVPIVNYGVLLAFLHGILERSLAPFSLKNT</sequence>
<dbReference type="NCBIfam" id="TIGR03918">
    <property type="entry name" value="GTP_HydF"/>
    <property type="match status" value="1"/>
</dbReference>
<dbReference type="PANTHER" id="PTHR42714">
    <property type="entry name" value="TRNA MODIFICATION GTPASE GTPBP3"/>
    <property type="match status" value="1"/>
</dbReference>
<dbReference type="Pfam" id="PF18128">
    <property type="entry name" value="HydF_dimer"/>
    <property type="match status" value="1"/>
</dbReference>
<protein>
    <submittedName>
        <fullName evidence="4">Small GTP-binding protein domain</fullName>
    </submittedName>
</protein>
<keyword evidence="5" id="KW-1185">Reference proteome</keyword>
<dbReference type="InterPro" id="IPR040644">
    <property type="entry name" value="HydF_tetramer"/>
</dbReference>
<dbReference type="Gene3D" id="3.40.50.11420">
    <property type="match status" value="1"/>
</dbReference>
<dbReference type="Gene3D" id="3.40.50.11410">
    <property type="match status" value="1"/>
</dbReference>
<proteinExistence type="predicted"/>
<dbReference type="Proteomes" id="UP000046155">
    <property type="component" value="Unassembled WGS sequence"/>
</dbReference>
<organism evidence="4 5">
    <name type="scientific">Syntrophaceticus schinkii</name>
    <dbReference type="NCBI Taxonomy" id="499207"/>
    <lineage>
        <taxon>Bacteria</taxon>
        <taxon>Bacillati</taxon>
        <taxon>Bacillota</taxon>
        <taxon>Clostridia</taxon>
        <taxon>Thermoanaerobacterales</taxon>
        <taxon>Thermoanaerobacterales Family III. Incertae Sedis</taxon>
        <taxon>Syntrophaceticus</taxon>
    </lineage>
</organism>
<dbReference type="InterPro" id="IPR023873">
    <property type="entry name" value="FeFe-hyd_GTPase_HydF"/>
</dbReference>
<dbReference type="OrthoDB" id="9811338at2"/>
<gene>
    <name evidence="4" type="ORF">SSCH_210004</name>
</gene>
<dbReference type="Pfam" id="PF18133">
    <property type="entry name" value="HydF_tetramer"/>
    <property type="match status" value="1"/>
</dbReference>
<dbReference type="SUPFAM" id="SSF52540">
    <property type="entry name" value="P-loop containing nucleoside triphosphate hydrolases"/>
    <property type="match status" value="1"/>
</dbReference>
<dbReference type="EMBL" id="CDRZ01000124">
    <property type="protein sequence ID" value="CEO88564.1"/>
    <property type="molecule type" value="Genomic_DNA"/>
</dbReference>
<evidence type="ECO:0000259" key="3">
    <source>
        <dbReference type="SMART" id="SM00382"/>
    </source>
</evidence>
<dbReference type="AlphaFoldDB" id="A0A0B7MDB8"/>
<keyword evidence="2" id="KW-0342">GTP-binding</keyword>
<dbReference type="RefSeq" id="WP_044664693.1">
    <property type="nucleotide sequence ID" value="NZ_CDRZ01000124.1"/>
</dbReference>
<keyword evidence="1" id="KW-0547">Nucleotide-binding</keyword>
<dbReference type="InterPro" id="IPR003593">
    <property type="entry name" value="AAA+_ATPase"/>
</dbReference>
<dbReference type="InterPro" id="IPR006073">
    <property type="entry name" value="GTP-bd"/>
</dbReference>
<feature type="domain" description="AAA+ ATPase" evidence="3">
    <location>
        <begin position="8"/>
        <end position="147"/>
    </location>
</feature>
<dbReference type="Pfam" id="PF01926">
    <property type="entry name" value="MMR_HSR1"/>
    <property type="match status" value="1"/>
</dbReference>
<evidence type="ECO:0000313" key="4">
    <source>
        <dbReference type="EMBL" id="CEO88564.1"/>
    </source>
</evidence>
<name>A0A0B7MDB8_9FIRM</name>
<dbReference type="InterPro" id="IPR041606">
    <property type="entry name" value="HydF_dimer"/>
</dbReference>
<accession>A0A0B7MDB8</accession>
<evidence type="ECO:0000256" key="1">
    <source>
        <dbReference type="ARBA" id="ARBA00022741"/>
    </source>
</evidence>
<dbReference type="Gene3D" id="3.40.50.300">
    <property type="entry name" value="P-loop containing nucleotide triphosphate hydrolases"/>
    <property type="match status" value="1"/>
</dbReference>